<evidence type="ECO:0000313" key="2">
    <source>
        <dbReference type="EMBL" id="TWT91462.1"/>
    </source>
</evidence>
<dbReference type="EMBL" id="SJPM01000015">
    <property type="protein sequence ID" value="TWT91413.1"/>
    <property type="molecule type" value="Genomic_DNA"/>
</dbReference>
<keyword evidence="3" id="KW-1185">Reference proteome</keyword>
<dbReference type="AlphaFoldDB" id="A0A5C5ZV89"/>
<reference evidence="2 3" key="1">
    <citation type="submission" date="2019-02" db="EMBL/GenBank/DDBJ databases">
        <title>Deep-cultivation of Planctomycetes and their phenomic and genomic characterization uncovers novel biology.</title>
        <authorList>
            <person name="Wiegand S."/>
            <person name="Jogler M."/>
            <person name="Boedeker C."/>
            <person name="Pinto D."/>
            <person name="Vollmers J."/>
            <person name="Rivas-Marin E."/>
            <person name="Kohn T."/>
            <person name="Peeters S.H."/>
            <person name="Heuer A."/>
            <person name="Rast P."/>
            <person name="Oberbeckmann S."/>
            <person name="Bunk B."/>
            <person name="Jeske O."/>
            <person name="Meyerdierks A."/>
            <person name="Storesund J.E."/>
            <person name="Kallscheuer N."/>
            <person name="Luecker S."/>
            <person name="Lage O.M."/>
            <person name="Pohl T."/>
            <person name="Merkel B.J."/>
            <person name="Hornburger P."/>
            <person name="Mueller R.-W."/>
            <person name="Bruemmer F."/>
            <person name="Labrenz M."/>
            <person name="Spormann A.M."/>
            <person name="Op Den Camp H."/>
            <person name="Overmann J."/>
            <person name="Amann R."/>
            <person name="Jetten M.S.M."/>
            <person name="Mascher T."/>
            <person name="Medema M.H."/>
            <person name="Devos D.P."/>
            <person name="Kaster A.-K."/>
            <person name="Ovreas L."/>
            <person name="Rohde M."/>
            <person name="Galperin M.Y."/>
            <person name="Jogler C."/>
        </authorList>
    </citation>
    <scope>NUCLEOTIDE SEQUENCE [LARGE SCALE GENOMIC DNA]</scope>
    <source>
        <strain evidence="2 3">Pla100</strain>
    </source>
</reference>
<dbReference type="Proteomes" id="UP000316213">
    <property type="component" value="Unassembled WGS sequence"/>
</dbReference>
<name>A0A5C5ZV89_9BACT</name>
<organism evidence="2 3">
    <name type="scientific">Neorhodopirellula pilleata</name>
    <dbReference type="NCBI Taxonomy" id="2714738"/>
    <lineage>
        <taxon>Bacteria</taxon>
        <taxon>Pseudomonadati</taxon>
        <taxon>Planctomycetota</taxon>
        <taxon>Planctomycetia</taxon>
        <taxon>Pirellulales</taxon>
        <taxon>Pirellulaceae</taxon>
        <taxon>Neorhodopirellula</taxon>
    </lineage>
</organism>
<evidence type="ECO:0000313" key="1">
    <source>
        <dbReference type="EMBL" id="TWT91413.1"/>
    </source>
</evidence>
<proteinExistence type="predicted"/>
<accession>A0A5C5ZV89</accession>
<comment type="caution">
    <text evidence="2">The sequence shown here is derived from an EMBL/GenBank/DDBJ whole genome shotgun (WGS) entry which is preliminary data.</text>
</comment>
<protein>
    <submittedName>
        <fullName evidence="2">Uncharacterized protein</fullName>
    </submittedName>
</protein>
<evidence type="ECO:0000313" key="3">
    <source>
        <dbReference type="Proteomes" id="UP000316213"/>
    </source>
</evidence>
<dbReference type="EMBL" id="SJPM01000015">
    <property type="protein sequence ID" value="TWT91462.1"/>
    <property type="molecule type" value="Genomic_DNA"/>
</dbReference>
<sequence length="257" mass="28038">MAVNCLAPGSCCGCVIQTHELARKVSKKPIRIYSLYRHEWSETTRFRIGYLVTQYLTPADDPFGLLGLYSSNYQWDPWQTSATSSHLETGTLDDVVAVYDGSNVDTGFITIEFGFDYSRPVIETPGPHPTDPTLGLLTRSQPMKQSDRHVSLGSFRSVAVLDFDSVWYSSPDPTTVFIESGGTGLTAAELIEPRDWASVFSASPTIIDPDKFLVPTPGQDFSTVADAINAAAAGVDVTTRRSIDPINLNGPRSVILL</sequence>
<gene>
    <name evidence="1" type="ORF">Pla100_52630</name>
    <name evidence="2" type="ORF">Pla100_53120</name>
</gene>
<dbReference type="RefSeq" id="WP_146581334.1">
    <property type="nucleotide sequence ID" value="NZ_SJPM01000015.1"/>
</dbReference>